<dbReference type="EMBL" id="BDGG01000117">
    <property type="protein sequence ID" value="GAV10022.1"/>
    <property type="molecule type" value="Genomic_DNA"/>
</dbReference>
<evidence type="ECO:0000313" key="1">
    <source>
        <dbReference type="EMBL" id="GAV10022.1"/>
    </source>
</evidence>
<gene>
    <name evidence="1" type="primary">RvY_19511-1</name>
    <name evidence="1" type="synonym">RvY_19511.1</name>
    <name evidence="1" type="ORF">RvY_19511</name>
</gene>
<dbReference type="AlphaFoldDB" id="A0A1D1W9L1"/>
<dbReference type="Proteomes" id="UP000186922">
    <property type="component" value="Unassembled WGS sequence"/>
</dbReference>
<evidence type="ECO:0000313" key="2">
    <source>
        <dbReference type="Proteomes" id="UP000186922"/>
    </source>
</evidence>
<organism evidence="1 2">
    <name type="scientific">Ramazzottius varieornatus</name>
    <name type="common">Water bear</name>
    <name type="synonym">Tardigrade</name>
    <dbReference type="NCBI Taxonomy" id="947166"/>
    <lineage>
        <taxon>Eukaryota</taxon>
        <taxon>Metazoa</taxon>
        <taxon>Ecdysozoa</taxon>
        <taxon>Tardigrada</taxon>
        <taxon>Eutardigrada</taxon>
        <taxon>Parachela</taxon>
        <taxon>Hypsibioidea</taxon>
        <taxon>Ramazzottiidae</taxon>
        <taxon>Ramazzottius</taxon>
    </lineage>
</organism>
<keyword evidence="2" id="KW-1185">Reference proteome</keyword>
<protein>
    <submittedName>
        <fullName evidence="1">Uncharacterized protein</fullName>
    </submittedName>
</protein>
<sequence>PGICTVKLTRIQRILYSLRHISSSVFEED</sequence>
<comment type="caution">
    <text evidence="1">The sequence shown here is derived from an EMBL/GenBank/DDBJ whole genome shotgun (WGS) entry which is preliminary data.</text>
</comment>
<name>A0A1D1W9L1_RAMVA</name>
<proteinExistence type="predicted"/>
<reference evidence="1 2" key="1">
    <citation type="journal article" date="2016" name="Nat. Commun.">
        <title>Extremotolerant tardigrade genome and improved radiotolerance of human cultured cells by tardigrade-unique protein.</title>
        <authorList>
            <person name="Hashimoto T."/>
            <person name="Horikawa D.D."/>
            <person name="Saito Y."/>
            <person name="Kuwahara H."/>
            <person name="Kozuka-Hata H."/>
            <person name="Shin-I T."/>
            <person name="Minakuchi Y."/>
            <person name="Ohishi K."/>
            <person name="Motoyama A."/>
            <person name="Aizu T."/>
            <person name="Enomoto A."/>
            <person name="Kondo K."/>
            <person name="Tanaka S."/>
            <person name="Hara Y."/>
            <person name="Koshikawa S."/>
            <person name="Sagara H."/>
            <person name="Miura T."/>
            <person name="Yokobori S."/>
            <person name="Miyagawa K."/>
            <person name="Suzuki Y."/>
            <person name="Kubo T."/>
            <person name="Oyama M."/>
            <person name="Kohara Y."/>
            <person name="Fujiyama A."/>
            <person name="Arakawa K."/>
            <person name="Katayama T."/>
            <person name="Toyoda A."/>
            <person name="Kunieda T."/>
        </authorList>
    </citation>
    <scope>NUCLEOTIDE SEQUENCE [LARGE SCALE GENOMIC DNA]</scope>
    <source>
        <strain evidence="1 2">YOKOZUNA-1</strain>
    </source>
</reference>
<accession>A0A1D1W9L1</accession>
<feature type="non-terminal residue" evidence="1">
    <location>
        <position position="1"/>
    </location>
</feature>